<keyword evidence="2" id="KW-1003">Cell membrane</keyword>
<dbReference type="InterPro" id="IPR003838">
    <property type="entry name" value="ABC3_permease_C"/>
</dbReference>
<dbReference type="GO" id="GO:0022857">
    <property type="term" value="F:transmembrane transporter activity"/>
    <property type="evidence" value="ECO:0007669"/>
    <property type="project" value="TreeGrafter"/>
</dbReference>
<keyword evidence="3 8" id="KW-0812">Transmembrane</keyword>
<dbReference type="InterPro" id="IPR050250">
    <property type="entry name" value="Macrolide_Exporter_MacB"/>
</dbReference>
<proteinExistence type="inferred from homology"/>
<evidence type="ECO:0000256" key="4">
    <source>
        <dbReference type="ARBA" id="ARBA00022989"/>
    </source>
</evidence>
<dbReference type="GO" id="GO:0005886">
    <property type="term" value="C:plasma membrane"/>
    <property type="evidence" value="ECO:0007669"/>
    <property type="project" value="UniProtKB-SubCell"/>
</dbReference>
<comment type="subcellular location">
    <subcellularLocation>
        <location evidence="1">Cell membrane</location>
        <topology evidence="1">Multi-pass membrane protein</topology>
    </subcellularLocation>
</comment>
<dbReference type="Pfam" id="PF02687">
    <property type="entry name" value="FtsX"/>
    <property type="match status" value="1"/>
</dbReference>
<evidence type="ECO:0000256" key="8">
    <source>
        <dbReference type="SAM" id="Phobius"/>
    </source>
</evidence>
<dbReference type="EMBL" id="JAEIOS010000011">
    <property type="protein sequence ID" value="MBI8989413.1"/>
    <property type="molecule type" value="Genomic_DNA"/>
</dbReference>
<protein>
    <submittedName>
        <fullName evidence="11">ABC transporter permease</fullName>
    </submittedName>
</protein>
<feature type="transmembrane region" description="Helical" evidence="8">
    <location>
        <begin position="300"/>
        <end position="326"/>
    </location>
</feature>
<reference evidence="11" key="1">
    <citation type="submission" date="2020-12" db="EMBL/GenBank/DDBJ databases">
        <title>Genome public.</title>
        <authorList>
            <person name="Sun Q."/>
        </authorList>
    </citation>
    <scope>NUCLEOTIDE SEQUENCE</scope>
    <source>
        <strain evidence="11">CCM 8863</strain>
    </source>
</reference>
<dbReference type="Pfam" id="PF12704">
    <property type="entry name" value="MacB_PCD"/>
    <property type="match status" value="1"/>
</dbReference>
<dbReference type="Proteomes" id="UP000645966">
    <property type="component" value="Unassembled WGS sequence"/>
</dbReference>
<dbReference type="RefSeq" id="WP_198738397.1">
    <property type="nucleotide sequence ID" value="NZ_JAEIOS010000011.1"/>
</dbReference>
<feature type="domain" description="ABC3 transporter permease C-terminal" evidence="9">
    <location>
        <begin position="304"/>
        <end position="417"/>
    </location>
</feature>
<organism evidence="11 12">
    <name type="scientific">Corynebacterium meridianum</name>
    <dbReference type="NCBI Taxonomy" id="2765363"/>
    <lineage>
        <taxon>Bacteria</taxon>
        <taxon>Bacillati</taxon>
        <taxon>Actinomycetota</taxon>
        <taxon>Actinomycetes</taxon>
        <taxon>Mycobacteriales</taxon>
        <taxon>Corynebacteriaceae</taxon>
        <taxon>Corynebacterium</taxon>
    </lineage>
</organism>
<evidence type="ECO:0000256" key="1">
    <source>
        <dbReference type="ARBA" id="ARBA00004651"/>
    </source>
</evidence>
<feature type="transmembrane region" description="Helical" evidence="8">
    <location>
        <begin position="21"/>
        <end position="42"/>
    </location>
</feature>
<keyword evidence="12" id="KW-1185">Reference proteome</keyword>
<feature type="transmembrane region" description="Helical" evidence="8">
    <location>
        <begin position="347"/>
        <end position="371"/>
    </location>
</feature>
<evidence type="ECO:0000259" key="10">
    <source>
        <dbReference type="Pfam" id="PF12704"/>
    </source>
</evidence>
<feature type="transmembrane region" description="Helical" evidence="8">
    <location>
        <begin position="383"/>
        <end position="407"/>
    </location>
</feature>
<evidence type="ECO:0000313" key="11">
    <source>
        <dbReference type="EMBL" id="MBI8989413.1"/>
    </source>
</evidence>
<evidence type="ECO:0000256" key="6">
    <source>
        <dbReference type="ARBA" id="ARBA00038076"/>
    </source>
</evidence>
<dbReference type="InterPro" id="IPR025857">
    <property type="entry name" value="MacB_PCD"/>
</dbReference>
<evidence type="ECO:0000256" key="2">
    <source>
        <dbReference type="ARBA" id="ARBA00022475"/>
    </source>
</evidence>
<keyword evidence="5 8" id="KW-0472">Membrane</keyword>
<evidence type="ECO:0000256" key="5">
    <source>
        <dbReference type="ARBA" id="ARBA00023136"/>
    </source>
</evidence>
<accession>A0A934HYR3</accession>
<keyword evidence="4 8" id="KW-1133">Transmembrane helix</keyword>
<gene>
    <name evidence="11" type="ORF">JDV75_06520</name>
</gene>
<comment type="similarity">
    <text evidence="6">Belongs to the ABC-4 integral membrane protein family.</text>
</comment>
<name>A0A934HYR3_9CORY</name>
<evidence type="ECO:0000256" key="3">
    <source>
        <dbReference type="ARBA" id="ARBA00022692"/>
    </source>
</evidence>
<dbReference type="AlphaFoldDB" id="A0A934HYR3"/>
<sequence length="424" mass="44294">MNFNEALRLAVGSIAGNKLRALLTLLGVIIGITSVIIVLTLGSSLKTQLVKSLADSGANDYSLQVESRTAEDGDPLLSPTPVPNASKLTPELLDRLRTRFSGRLAGIPIGEGSEHSGTVSPTGHPETSKRARINGVNPDFITMKTAGVTAGRSITDDDVTGARPVAVVSPELVTALFAGDTAGVPGKSVDVETTNGRIISLTIVGVTGRASGGGLFGAGGSDSPVIYIPWSVEDRLGGDSGMWSRVSVRPVSGIDEESFRRELSEFAAAEYATDPDFTAKVTDMKKDIDSFRQVIDSLSIGLSVIAGISLLVGGIGVMNIMLVTVTERTREIGIRKALGARNRDIRMQFLVEAMIICLFGGVIGVLLGTALGVTGAKLMGTLVFPPVAGVLFSLGFSVAIGGFFGFYPAARAARLNPIEALRHE</sequence>
<evidence type="ECO:0000256" key="7">
    <source>
        <dbReference type="SAM" id="MobiDB-lite"/>
    </source>
</evidence>
<feature type="region of interest" description="Disordered" evidence="7">
    <location>
        <begin position="108"/>
        <end position="132"/>
    </location>
</feature>
<feature type="domain" description="MacB-like periplasmic core" evidence="10">
    <location>
        <begin position="22"/>
        <end position="264"/>
    </location>
</feature>
<evidence type="ECO:0000313" key="12">
    <source>
        <dbReference type="Proteomes" id="UP000645966"/>
    </source>
</evidence>
<dbReference type="PANTHER" id="PTHR30572:SF4">
    <property type="entry name" value="ABC TRANSPORTER PERMEASE YTRF"/>
    <property type="match status" value="1"/>
</dbReference>
<comment type="caution">
    <text evidence="11">The sequence shown here is derived from an EMBL/GenBank/DDBJ whole genome shotgun (WGS) entry which is preliminary data.</text>
</comment>
<evidence type="ECO:0000259" key="9">
    <source>
        <dbReference type="Pfam" id="PF02687"/>
    </source>
</evidence>
<dbReference type="PANTHER" id="PTHR30572">
    <property type="entry name" value="MEMBRANE COMPONENT OF TRANSPORTER-RELATED"/>
    <property type="match status" value="1"/>
</dbReference>